<dbReference type="GO" id="GO:0005874">
    <property type="term" value="C:microtubule"/>
    <property type="evidence" value="ECO:0007669"/>
    <property type="project" value="UniProtKB-KW"/>
</dbReference>
<keyword evidence="11" id="KW-0732">Signal</keyword>
<evidence type="ECO:0000256" key="6">
    <source>
        <dbReference type="ARBA" id="ARBA00022803"/>
    </source>
</evidence>
<evidence type="ECO:0000256" key="4">
    <source>
        <dbReference type="ARBA" id="ARBA00022701"/>
    </source>
</evidence>
<comment type="similarity">
    <text evidence="2">Belongs to the kinesin light chain family.</text>
</comment>
<keyword evidence="13" id="KW-1185">Reference proteome</keyword>
<dbReference type="Pfam" id="PF13424">
    <property type="entry name" value="TPR_12"/>
    <property type="match status" value="2"/>
</dbReference>
<dbReference type="EMBL" id="JH600070">
    <property type="protein sequence ID" value="EIJ44241.1"/>
    <property type="molecule type" value="Genomic_DNA"/>
</dbReference>
<dbReference type="InterPro" id="IPR011990">
    <property type="entry name" value="TPR-like_helical_dom_sf"/>
</dbReference>
<evidence type="ECO:0000256" key="2">
    <source>
        <dbReference type="ARBA" id="ARBA00009622"/>
    </source>
</evidence>
<evidence type="ECO:0000313" key="12">
    <source>
        <dbReference type="EMBL" id="EIJ44241.1"/>
    </source>
</evidence>
<keyword evidence="3" id="KW-0963">Cytoplasm</keyword>
<dbReference type="PROSITE" id="PS50005">
    <property type="entry name" value="TPR"/>
    <property type="match status" value="2"/>
</dbReference>
<gene>
    <name evidence="12" type="ORF">BegalDRAFT_3425</name>
</gene>
<evidence type="ECO:0000256" key="5">
    <source>
        <dbReference type="ARBA" id="ARBA00022737"/>
    </source>
</evidence>
<reference evidence="12 13" key="1">
    <citation type="submission" date="2011-11" db="EMBL/GenBank/DDBJ databases">
        <title>Improved High-Quality Draft sequence of Beggiatoa alba B18lD.</title>
        <authorList>
            <consortium name="US DOE Joint Genome Institute"/>
            <person name="Lucas S."/>
            <person name="Han J."/>
            <person name="Lapidus A."/>
            <person name="Cheng J.-F."/>
            <person name="Goodwin L."/>
            <person name="Pitluck S."/>
            <person name="Peters L."/>
            <person name="Mikhailova N."/>
            <person name="Held B."/>
            <person name="Detter J.C."/>
            <person name="Han C."/>
            <person name="Tapia R."/>
            <person name="Land M."/>
            <person name="Hauser L."/>
            <person name="Kyrpides N."/>
            <person name="Ivanova N."/>
            <person name="Pagani I."/>
            <person name="Samuel K."/>
            <person name="Teske A."/>
            <person name="Mueller J."/>
            <person name="Woyke T."/>
        </authorList>
    </citation>
    <scope>NUCLEOTIDE SEQUENCE [LARGE SCALE GENOMIC DNA]</scope>
    <source>
        <strain evidence="12 13">B18LD</strain>
    </source>
</reference>
<name>I3CKU8_9GAMM</name>
<dbReference type="GO" id="GO:0019894">
    <property type="term" value="F:kinesin binding"/>
    <property type="evidence" value="ECO:0007669"/>
    <property type="project" value="TreeGrafter"/>
</dbReference>
<evidence type="ECO:0000256" key="9">
    <source>
        <dbReference type="ARBA" id="ARBA00023212"/>
    </source>
</evidence>
<feature type="repeat" description="TPR" evidence="10">
    <location>
        <begin position="268"/>
        <end position="301"/>
    </location>
</feature>
<comment type="subcellular location">
    <subcellularLocation>
        <location evidence="1">Cytoplasm</location>
        <location evidence="1">Cytoskeleton</location>
    </subcellularLocation>
</comment>
<dbReference type="PANTHER" id="PTHR45783">
    <property type="entry name" value="KINESIN LIGHT CHAIN"/>
    <property type="match status" value="1"/>
</dbReference>
<dbReference type="GO" id="GO:0005737">
    <property type="term" value="C:cytoplasm"/>
    <property type="evidence" value="ECO:0007669"/>
    <property type="project" value="TreeGrafter"/>
</dbReference>
<dbReference type="OrthoDB" id="5625163at2"/>
<evidence type="ECO:0000256" key="11">
    <source>
        <dbReference type="SAM" id="SignalP"/>
    </source>
</evidence>
<dbReference type="GO" id="GO:0007018">
    <property type="term" value="P:microtubule-based movement"/>
    <property type="evidence" value="ECO:0007669"/>
    <property type="project" value="TreeGrafter"/>
</dbReference>
<dbReference type="STRING" id="395493.BegalDRAFT_3425"/>
<dbReference type="InterPro" id="IPR002151">
    <property type="entry name" value="Kinesin_light"/>
</dbReference>
<keyword evidence="6 10" id="KW-0802">TPR repeat</keyword>
<evidence type="ECO:0000313" key="13">
    <source>
        <dbReference type="Proteomes" id="UP000005744"/>
    </source>
</evidence>
<feature type="signal peptide" evidence="11">
    <location>
        <begin position="1"/>
        <end position="20"/>
    </location>
</feature>
<evidence type="ECO:0000256" key="1">
    <source>
        <dbReference type="ARBA" id="ARBA00004245"/>
    </source>
</evidence>
<dbReference type="Proteomes" id="UP000005744">
    <property type="component" value="Unassembled WGS sequence"/>
</dbReference>
<organism evidence="12 13">
    <name type="scientific">Beggiatoa alba B18LD</name>
    <dbReference type="NCBI Taxonomy" id="395493"/>
    <lineage>
        <taxon>Bacteria</taxon>
        <taxon>Pseudomonadati</taxon>
        <taxon>Pseudomonadota</taxon>
        <taxon>Gammaproteobacteria</taxon>
        <taxon>Thiotrichales</taxon>
        <taxon>Thiotrichaceae</taxon>
        <taxon>Beggiatoa</taxon>
    </lineage>
</organism>
<feature type="repeat" description="TPR" evidence="10">
    <location>
        <begin position="226"/>
        <end position="259"/>
    </location>
</feature>
<dbReference type="InterPro" id="IPR019734">
    <property type="entry name" value="TPR_rpt"/>
</dbReference>
<keyword evidence="5" id="KW-0677">Repeat</keyword>
<proteinExistence type="inferred from homology"/>
<dbReference type="SUPFAM" id="SSF48452">
    <property type="entry name" value="TPR-like"/>
    <property type="match status" value="2"/>
</dbReference>
<keyword evidence="7" id="KW-0175">Coiled coil</keyword>
<dbReference type="HOGENOM" id="CLU_854349_0_0_6"/>
<keyword evidence="9" id="KW-0206">Cytoskeleton</keyword>
<evidence type="ECO:0000256" key="3">
    <source>
        <dbReference type="ARBA" id="ARBA00022490"/>
    </source>
</evidence>
<dbReference type="PANTHER" id="PTHR45783:SF3">
    <property type="entry name" value="KINESIN LIGHT CHAIN"/>
    <property type="match status" value="1"/>
</dbReference>
<dbReference type="Gene3D" id="1.25.40.10">
    <property type="entry name" value="Tetratricopeptide repeat domain"/>
    <property type="match status" value="3"/>
</dbReference>
<keyword evidence="4" id="KW-0493">Microtubule</keyword>
<evidence type="ECO:0000256" key="10">
    <source>
        <dbReference type="PROSITE-ProRule" id="PRU00339"/>
    </source>
</evidence>
<sequence length="325" mass="36494">MRICGWLGISGLMFSMASFADMGDDLIQAAEQALIQQNQLQAEEKYQQALNYYTQQAENQAKQINVLLQLSILAYQQGEFSKAIPLLKKAVSLCEVIKNASVDCFAVLHNLGATYQAQGENDLAEPFYHQLLTLQIAKLGENARDIIPTLNALASLSYQLGRYPQAQHFYQRLLSLQEIHQQPVLATLEALAELAFTRFKDLSTAQKLYERVLTLQTVDGESLAVTNTLNLLGLIAFQQQDYAKAEPLYQQALALREKLLGREHADVAVSLNNLAKLYATQGQYEKAKPLYIKAITILEQQEIPNNPILRKVKENLQNLLVQQSQ</sequence>
<evidence type="ECO:0000256" key="7">
    <source>
        <dbReference type="ARBA" id="ARBA00023054"/>
    </source>
</evidence>
<feature type="chain" id="PRO_5003669042" evidence="11">
    <location>
        <begin position="21"/>
        <end position="325"/>
    </location>
</feature>
<accession>I3CKU8</accession>
<dbReference type="AlphaFoldDB" id="I3CKU8"/>
<dbReference type="GO" id="GO:0005871">
    <property type="term" value="C:kinesin complex"/>
    <property type="evidence" value="ECO:0007669"/>
    <property type="project" value="InterPro"/>
</dbReference>
<evidence type="ECO:0000256" key="8">
    <source>
        <dbReference type="ARBA" id="ARBA00023175"/>
    </source>
</evidence>
<protein>
    <submittedName>
        <fullName evidence="12">Tetratricopeptide repeat protein</fullName>
    </submittedName>
</protein>
<keyword evidence="8" id="KW-0505">Motor protein</keyword>
<dbReference type="eggNOG" id="COG0457">
    <property type="taxonomic scope" value="Bacteria"/>
</dbReference>
<dbReference type="RefSeq" id="WP_002692131.1">
    <property type="nucleotide sequence ID" value="NZ_JH600070.1"/>
</dbReference>
<dbReference type="SMART" id="SM00028">
    <property type="entry name" value="TPR"/>
    <property type="match status" value="5"/>
</dbReference>